<proteinExistence type="predicted"/>
<feature type="transmembrane region" description="Helical" evidence="2">
    <location>
        <begin position="228"/>
        <end position="248"/>
    </location>
</feature>
<dbReference type="EMBL" id="UOEM01000008">
    <property type="protein sequence ID" value="VAW10249.1"/>
    <property type="molecule type" value="Genomic_DNA"/>
</dbReference>
<keyword evidence="2" id="KW-0812">Transmembrane</keyword>
<dbReference type="InterPro" id="IPR012171">
    <property type="entry name" value="Fatty_acid_desaturase"/>
</dbReference>
<dbReference type="Pfam" id="PF00487">
    <property type="entry name" value="FA_desaturase"/>
    <property type="match status" value="1"/>
</dbReference>
<evidence type="ECO:0000256" key="1">
    <source>
        <dbReference type="SAM" id="MobiDB-lite"/>
    </source>
</evidence>
<feature type="transmembrane region" description="Helical" evidence="2">
    <location>
        <begin position="201"/>
        <end position="221"/>
    </location>
</feature>
<evidence type="ECO:0000259" key="3">
    <source>
        <dbReference type="Pfam" id="PF00487"/>
    </source>
</evidence>
<keyword evidence="2" id="KW-1133">Transmembrane helix</keyword>
<dbReference type="AlphaFoldDB" id="A0A3B0TDM4"/>
<dbReference type="GO" id="GO:0006629">
    <property type="term" value="P:lipid metabolic process"/>
    <property type="evidence" value="ECO:0007669"/>
    <property type="project" value="InterPro"/>
</dbReference>
<gene>
    <name evidence="4" type="ORF">MNBD_ALPHA09-620</name>
</gene>
<reference evidence="4" key="1">
    <citation type="submission" date="2018-06" db="EMBL/GenBank/DDBJ databases">
        <authorList>
            <person name="Zhirakovskaya E."/>
        </authorList>
    </citation>
    <scope>NUCLEOTIDE SEQUENCE</scope>
</reference>
<dbReference type="PANTHER" id="PTHR19353">
    <property type="entry name" value="FATTY ACID DESATURASE 2"/>
    <property type="match status" value="1"/>
</dbReference>
<dbReference type="GO" id="GO:0016020">
    <property type="term" value="C:membrane"/>
    <property type="evidence" value="ECO:0007669"/>
    <property type="project" value="TreeGrafter"/>
</dbReference>
<feature type="transmembrane region" description="Helical" evidence="2">
    <location>
        <begin position="168"/>
        <end position="186"/>
    </location>
</feature>
<dbReference type="InterPro" id="IPR005804">
    <property type="entry name" value="FA_desaturase_dom"/>
</dbReference>
<name>A0A3B0TDM4_9ZZZZ</name>
<sequence>MTSNLHAPNSATSPSSARGDAPELPPARDWMPVLARYRDPSHLRSVWELVVTIVPFVALCLAAWWSLSVSYWLTLAISIPAAGFLVRFFLIQHDCGHGAFFRQRAVNDWVGRILGVFTLTPYYVWQRSHAVHHATSGNLSKRGVGDIDTLTVREYENSTPFRRFTYRLYRHPIIMFVIGPAFQFLLRNRLPQGVQEGGRRYWVSTMGTNVAIAAVAGLLIYAIGAGQFFMLALPISLLAASIGVWMFYVQHQFEDTVWDDGKTWEFHDAALYGSSHYDLPFGLRWLTGYIGIHHVHHLYNRIPFYRLPQVLVDHPELKAVRRITLKESLACVKLRLWDESQRKLVPFPKAG</sequence>
<accession>A0A3B0TDM4</accession>
<organism evidence="4">
    <name type="scientific">hydrothermal vent metagenome</name>
    <dbReference type="NCBI Taxonomy" id="652676"/>
    <lineage>
        <taxon>unclassified sequences</taxon>
        <taxon>metagenomes</taxon>
        <taxon>ecological metagenomes</taxon>
    </lineage>
</organism>
<feature type="domain" description="Fatty acid desaturase" evidence="3">
    <location>
        <begin position="72"/>
        <end position="311"/>
    </location>
</feature>
<feature type="region of interest" description="Disordered" evidence="1">
    <location>
        <begin position="1"/>
        <end position="24"/>
    </location>
</feature>
<dbReference type="CDD" id="cd03507">
    <property type="entry name" value="Delta12-FADS-like"/>
    <property type="match status" value="1"/>
</dbReference>
<evidence type="ECO:0000313" key="4">
    <source>
        <dbReference type="EMBL" id="VAW10249.1"/>
    </source>
</evidence>
<evidence type="ECO:0000256" key="2">
    <source>
        <dbReference type="SAM" id="Phobius"/>
    </source>
</evidence>
<feature type="transmembrane region" description="Helical" evidence="2">
    <location>
        <begin position="46"/>
        <end position="65"/>
    </location>
</feature>
<protein>
    <submittedName>
        <fullName evidence="4">Beta-carotene ketolase</fullName>
    </submittedName>
</protein>
<feature type="compositionally biased region" description="Polar residues" evidence="1">
    <location>
        <begin position="1"/>
        <end position="16"/>
    </location>
</feature>
<keyword evidence="2" id="KW-0472">Membrane</keyword>
<dbReference type="PANTHER" id="PTHR19353:SF73">
    <property type="entry name" value="FATTY ACID DESATURASE"/>
    <property type="match status" value="1"/>
</dbReference>
<feature type="transmembrane region" description="Helical" evidence="2">
    <location>
        <begin position="71"/>
        <end position="90"/>
    </location>
</feature>
<dbReference type="GO" id="GO:0016717">
    <property type="term" value="F:oxidoreductase activity, acting on paired donors, with oxidation of a pair of donors resulting in the reduction of molecular oxygen to two molecules of water"/>
    <property type="evidence" value="ECO:0007669"/>
    <property type="project" value="TreeGrafter"/>
</dbReference>